<evidence type="ECO:0000313" key="4">
    <source>
        <dbReference type="EMBL" id="MBB4960848.1"/>
    </source>
</evidence>
<keyword evidence="2" id="KW-0472">Membrane</keyword>
<sequence>MAILTRVVGTAVLLLLALAPAAPAAAHDERDPVYPDGTGSVPTYRTDGPRLLVCKDDPADFASRIAAFPSEAKTRNQALFAECQRTGYRHIQAAVDAVRLPGTRILVLPGTYREEPSLASPPPACADLRAPKSGNQLYQVLSFEQQRDCPHVQNLVAVIGKRDLQIEGTGVSPLDVVVDAAYQRLNAIRADRANGFYLRNLTAQRTTFNAVYILETDGFVIDRVTGRWNDEYGFLTFADDHGLYTDCEAYGNGDSGVYPGAASNINANRGHQVDRYAIEIRGCYSHHNLLGYSGTAGDSVWAHDNVFTGNGAGVGTDSAFPDHPGMPQNHARFERNVIGDNNEDYYRYVRDGTCARPYAERGYEQGVVCPAVGLPVGTGVINPGGNYNIWRDNWVYGHKYAGFVTSWVPGQVRGDTSLRAQFDTSHHNRYLGNKLGVKPDGGIAPNRMDFWWDGQGRGSCWQSPSDAGAEPLALPACGHDALPAGLGSNRAIAEPGKLIKLYVCSDYSLGERRMPGNCDWYGARGLARIEVQWALGEALLLGLVGLALWARVARRRTGGPVGRRPTSRPLGDDGQAGRRMRGSAGWPVLLLLAGLAVGVFGTAAEATWWTPTGLLLTGLGWLGLGWSVRAAGRTGLGWLTVALGGFALLGALDRGLLMVPVTPIGPVWIRILLELVWVPWALLALRRRPAAAPTQPPARPVPQPTA</sequence>
<feature type="transmembrane region" description="Helical" evidence="2">
    <location>
        <begin position="584"/>
        <end position="602"/>
    </location>
</feature>
<dbReference type="InterPro" id="IPR011050">
    <property type="entry name" value="Pectin_lyase_fold/virulence"/>
</dbReference>
<organism evidence="4 5">
    <name type="scientific">Micromonospora polyrhachis</name>
    <dbReference type="NCBI Taxonomy" id="1282883"/>
    <lineage>
        <taxon>Bacteria</taxon>
        <taxon>Bacillati</taxon>
        <taxon>Actinomycetota</taxon>
        <taxon>Actinomycetes</taxon>
        <taxon>Micromonosporales</taxon>
        <taxon>Micromonosporaceae</taxon>
        <taxon>Micromonospora</taxon>
    </lineage>
</organism>
<evidence type="ECO:0008006" key="6">
    <source>
        <dbReference type="Google" id="ProtNLM"/>
    </source>
</evidence>
<accession>A0A7W7STZ6</accession>
<name>A0A7W7STZ6_9ACTN</name>
<dbReference type="Gene3D" id="2.160.20.10">
    <property type="entry name" value="Single-stranded right-handed beta-helix, Pectin lyase-like"/>
    <property type="match status" value="1"/>
</dbReference>
<feature type="signal peptide" evidence="3">
    <location>
        <begin position="1"/>
        <end position="24"/>
    </location>
</feature>
<feature type="transmembrane region" description="Helical" evidence="2">
    <location>
        <begin position="667"/>
        <end position="685"/>
    </location>
</feature>
<comment type="caution">
    <text evidence="4">The sequence shown here is derived from an EMBL/GenBank/DDBJ whole genome shotgun (WGS) entry which is preliminary data.</text>
</comment>
<protein>
    <recommendedName>
        <fullName evidence="6">Right handed beta helix region</fullName>
    </recommendedName>
</protein>
<feature type="region of interest" description="Disordered" evidence="1">
    <location>
        <begin position="557"/>
        <end position="579"/>
    </location>
</feature>
<feature type="transmembrane region" description="Helical" evidence="2">
    <location>
        <begin position="608"/>
        <end position="628"/>
    </location>
</feature>
<feature type="chain" id="PRO_5031121080" description="Right handed beta helix region" evidence="3">
    <location>
        <begin position="25"/>
        <end position="706"/>
    </location>
</feature>
<dbReference type="RefSeq" id="WP_184536560.1">
    <property type="nucleotide sequence ID" value="NZ_JACHJW010000001.1"/>
</dbReference>
<keyword evidence="2" id="KW-1133">Transmembrane helix</keyword>
<dbReference type="SUPFAM" id="SSF51126">
    <property type="entry name" value="Pectin lyase-like"/>
    <property type="match status" value="1"/>
</dbReference>
<feature type="transmembrane region" description="Helical" evidence="2">
    <location>
        <begin position="533"/>
        <end position="553"/>
    </location>
</feature>
<evidence type="ECO:0000313" key="5">
    <source>
        <dbReference type="Proteomes" id="UP000578819"/>
    </source>
</evidence>
<dbReference type="AlphaFoldDB" id="A0A7W7STZ6"/>
<evidence type="ECO:0000256" key="2">
    <source>
        <dbReference type="SAM" id="Phobius"/>
    </source>
</evidence>
<gene>
    <name evidence="4" type="ORF">FHR38_004581</name>
</gene>
<evidence type="ECO:0000256" key="3">
    <source>
        <dbReference type="SAM" id="SignalP"/>
    </source>
</evidence>
<keyword evidence="5" id="KW-1185">Reference proteome</keyword>
<dbReference type="Proteomes" id="UP000578819">
    <property type="component" value="Unassembled WGS sequence"/>
</dbReference>
<keyword evidence="2" id="KW-0812">Transmembrane</keyword>
<evidence type="ECO:0000256" key="1">
    <source>
        <dbReference type="SAM" id="MobiDB-lite"/>
    </source>
</evidence>
<reference evidence="4 5" key="1">
    <citation type="submission" date="2020-08" db="EMBL/GenBank/DDBJ databases">
        <title>Sequencing the genomes of 1000 actinobacteria strains.</title>
        <authorList>
            <person name="Klenk H.-P."/>
        </authorList>
    </citation>
    <scope>NUCLEOTIDE SEQUENCE [LARGE SCALE GENOMIC DNA]</scope>
    <source>
        <strain evidence="4 5">DSM 45886</strain>
    </source>
</reference>
<feature type="transmembrane region" description="Helical" evidence="2">
    <location>
        <begin position="635"/>
        <end position="652"/>
    </location>
</feature>
<keyword evidence="3" id="KW-0732">Signal</keyword>
<dbReference type="EMBL" id="JACHJW010000001">
    <property type="protein sequence ID" value="MBB4960848.1"/>
    <property type="molecule type" value="Genomic_DNA"/>
</dbReference>
<dbReference type="InterPro" id="IPR012334">
    <property type="entry name" value="Pectin_lyas_fold"/>
</dbReference>
<proteinExistence type="predicted"/>